<accession>A0A3M0A0T6</accession>
<feature type="domain" description="ABC3 transporter permease C-terminal" evidence="8">
    <location>
        <begin position="269"/>
        <end position="398"/>
    </location>
</feature>
<evidence type="ECO:0000256" key="4">
    <source>
        <dbReference type="ARBA" id="ARBA00022692"/>
    </source>
</evidence>
<dbReference type="OrthoDB" id="9770036at2"/>
<feature type="transmembrane region" description="Helical" evidence="7">
    <location>
        <begin position="268"/>
        <end position="291"/>
    </location>
</feature>
<keyword evidence="10" id="KW-1185">Reference proteome</keyword>
<dbReference type="InterPro" id="IPR051447">
    <property type="entry name" value="Lipoprotein-release_system"/>
</dbReference>
<keyword evidence="4 7" id="KW-0812">Transmembrane</keyword>
<evidence type="ECO:0000256" key="3">
    <source>
        <dbReference type="ARBA" id="ARBA00022475"/>
    </source>
</evidence>
<keyword evidence="9" id="KW-0449">Lipoprotein</keyword>
<dbReference type="Pfam" id="PF02687">
    <property type="entry name" value="FtsX"/>
    <property type="match status" value="1"/>
</dbReference>
<evidence type="ECO:0000256" key="5">
    <source>
        <dbReference type="ARBA" id="ARBA00022989"/>
    </source>
</evidence>
<dbReference type="RefSeq" id="WP_121877386.1">
    <property type="nucleotide sequence ID" value="NZ_REFJ01000005.1"/>
</dbReference>
<comment type="similarity">
    <text evidence="2">Belongs to the ABC-4 integral membrane protein family. LolC/E subfamily.</text>
</comment>
<feature type="transmembrane region" description="Helical" evidence="7">
    <location>
        <begin position="319"/>
        <end position="347"/>
    </location>
</feature>
<dbReference type="InterPro" id="IPR003838">
    <property type="entry name" value="ABC3_permease_C"/>
</dbReference>
<protein>
    <submittedName>
        <fullName evidence="9">ABC-type lipoprotein release transport system permease subunit</fullName>
    </submittedName>
</protein>
<dbReference type="AlphaFoldDB" id="A0A3M0A0T6"/>
<dbReference type="Proteomes" id="UP000267187">
    <property type="component" value="Unassembled WGS sequence"/>
</dbReference>
<evidence type="ECO:0000256" key="7">
    <source>
        <dbReference type="SAM" id="Phobius"/>
    </source>
</evidence>
<dbReference type="GO" id="GO:0044874">
    <property type="term" value="P:lipoprotein localization to outer membrane"/>
    <property type="evidence" value="ECO:0007669"/>
    <property type="project" value="TreeGrafter"/>
</dbReference>
<evidence type="ECO:0000259" key="8">
    <source>
        <dbReference type="Pfam" id="PF02687"/>
    </source>
</evidence>
<dbReference type="PANTHER" id="PTHR30489">
    <property type="entry name" value="LIPOPROTEIN-RELEASING SYSTEM TRANSMEMBRANE PROTEIN LOLE"/>
    <property type="match status" value="1"/>
</dbReference>
<sequence>MNTEFALAWRNLWRRAKRTWITIAAIVFCNAILVFGISVQMGAYDGMIDTTLKVFGGHIQLSKVGYNDDPSLRETIPNGRNLAQSLRNNYPKLLVTTRSESFVLAATETRSAGVQIVGVEPSSESEFSSVGSVLAEDNLAIASDEAVLGSLLSRHLGVSKGDEFSFVGTAKDGSFAAGMLNSKARFESGSDELDRAMVLIHIEDFDRAFAMAGDVHQIMVQVPHLDDANVYRDRIEGWLANSDIEVLSWQQLNPGLQEAIQADLTSAMVMYGILIALVIFSVLNTQLMSVLERTHEFGIMKSIGLSNWRLAKLIFIETAMLAAIGLIFGVLLGAALASVLAYTGLAIPGMDEANYSFQIPDRLYPLINFNTLLIGPTVVFFGSLLAAIYPARKLQRLQPIEAMRS</sequence>
<evidence type="ECO:0000313" key="9">
    <source>
        <dbReference type="EMBL" id="RMA78741.1"/>
    </source>
</evidence>
<keyword evidence="3" id="KW-1003">Cell membrane</keyword>
<name>A0A3M0A0T6_9GAMM</name>
<evidence type="ECO:0000313" key="10">
    <source>
        <dbReference type="Proteomes" id="UP000267187"/>
    </source>
</evidence>
<organism evidence="9 10">
    <name type="scientific">Umboniibacter marinipuniceus</name>
    <dbReference type="NCBI Taxonomy" id="569599"/>
    <lineage>
        <taxon>Bacteria</taxon>
        <taxon>Pseudomonadati</taxon>
        <taxon>Pseudomonadota</taxon>
        <taxon>Gammaproteobacteria</taxon>
        <taxon>Cellvibrionales</taxon>
        <taxon>Cellvibrionaceae</taxon>
        <taxon>Umboniibacter</taxon>
    </lineage>
</organism>
<dbReference type="PANTHER" id="PTHR30489:SF0">
    <property type="entry name" value="LIPOPROTEIN-RELEASING SYSTEM TRANSMEMBRANE PROTEIN LOLE"/>
    <property type="match status" value="1"/>
</dbReference>
<proteinExistence type="inferred from homology"/>
<reference evidence="9 10" key="1">
    <citation type="submission" date="2018-10" db="EMBL/GenBank/DDBJ databases">
        <title>Genomic Encyclopedia of Type Strains, Phase IV (KMG-IV): sequencing the most valuable type-strain genomes for metagenomic binning, comparative biology and taxonomic classification.</title>
        <authorList>
            <person name="Goeker M."/>
        </authorList>
    </citation>
    <scope>NUCLEOTIDE SEQUENCE [LARGE SCALE GENOMIC DNA]</scope>
    <source>
        <strain evidence="9 10">DSM 25080</strain>
    </source>
</reference>
<dbReference type="GO" id="GO:0098797">
    <property type="term" value="C:plasma membrane protein complex"/>
    <property type="evidence" value="ECO:0007669"/>
    <property type="project" value="TreeGrafter"/>
</dbReference>
<evidence type="ECO:0000256" key="1">
    <source>
        <dbReference type="ARBA" id="ARBA00004651"/>
    </source>
</evidence>
<keyword evidence="5 7" id="KW-1133">Transmembrane helix</keyword>
<evidence type="ECO:0000256" key="6">
    <source>
        <dbReference type="ARBA" id="ARBA00023136"/>
    </source>
</evidence>
<comment type="caution">
    <text evidence="9">The sequence shown here is derived from an EMBL/GenBank/DDBJ whole genome shotgun (WGS) entry which is preliminary data.</text>
</comment>
<keyword evidence="6 7" id="KW-0472">Membrane</keyword>
<gene>
    <name evidence="9" type="ORF">DFR27_2079</name>
</gene>
<feature type="transmembrane region" description="Helical" evidence="7">
    <location>
        <begin position="367"/>
        <end position="389"/>
    </location>
</feature>
<dbReference type="EMBL" id="REFJ01000005">
    <property type="protein sequence ID" value="RMA78741.1"/>
    <property type="molecule type" value="Genomic_DNA"/>
</dbReference>
<comment type="subcellular location">
    <subcellularLocation>
        <location evidence="1">Cell membrane</location>
        <topology evidence="1">Multi-pass membrane protein</topology>
    </subcellularLocation>
</comment>
<evidence type="ECO:0000256" key="2">
    <source>
        <dbReference type="ARBA" id="ARBA00005236"/>
    </source>
</evidence>
<feature type="transmembrane region" description="Helical" evidence="7">
    <location>
        <begin position="20"/>
        <end position="43"/>
    </location>
</feature>